<dbReference type="Proteomes" id="UP000000435">
    <property type="component" value="Chromosome"/>
</dbReference>
<organism evidence="1 2">
    <name type="scientific">Ehrlichia canis (strain Jake)</name>
    <dbReference type="NCBI Taxonomy" id="269484"/>
    <lineage>
        <taxon>Bacteria</taxon>
        <taxon>Pseudomonadati</taxon>
        <taxon>Pseudomonadota</taxon>
        <taxon>Alphaproteobacteria</taxon>
        <taxon>Rickettsiales</taxon>
        <taxon>Anaplasmataceae</taxon>
        <taxon>Ehrlichia</taxon>
    </lineage>
</organism>
<keyword evidence="2" id="KW-1185">Reference proteome</keyword>
<sequence length="246" mass="27838">MLGNQYLEPLIPCNKSLCEILLSLDIVTVTGCYKIGEANADGRVLIYIDKDGTKCFKSKKYEIFSGVGDSLFLLNFRIPTASVKNEKLSTLIGTSCMSKDYVTFNGYFFVKACRVRLFCKAIMDKVNRGGNRFYNGLLNRLNQPMNFPMSSIAMYGKFVLSRIVNGLWDPMFEEKLFLEYFSGLPVEFIVREKRKKCCCCCVRSRRRSDLSLEEYQSINQSDGNTVLSDVSISGVKTNSHSVGKIQ</sequence>
<dbReference type="EMBL" id="CP000107">
    <property type="protein sequence ID" value="AAZ68401.1"/>
    <property type="molecule type" value="Genomic_DNA"/>
</dbReference>
<protein>
    <submittedName>
        <fullName evidence="1">Uncharacterized protein</fullName>
    </submittedName>
</protein>
<gene>
    <name evidence="1" type="ordered locus">Ecaj_0358</name>
</gene>
<reference evidence="2" key="1">
    <citation type="journal article" date="2006" name="J. Bacteriol.">
        <title>The genome of the obligately intracellular bacterium Ehrlichia canis reveals themes of complex membrane structure and immune evasion strategies.</title>
        <authorList>
            <person name="Mavromatis K."/>
            <person name="Doyle C.K."/>
            <person name="Lykidis A."/>
            <person name="Ivanova N."/>
            <person name="Francino M.P."/>
            <person name="Chain P."/>
            <person name="Shin M."/>
            <person name="Malfatti S."/>
            <person name="Larimer F."/>
            <person name="Copeland A."/>
            <person name="Detter J.C."/>
            <person name="Land M."/>
            <person name="Richardson P.M."/>
            <person name="Yu X.J."/>
            <person name="Walker D.H."/>
            <person name="McBride J.W."/>
            <person name="Kyrpides N.C."/>
        </authorList>
    </citation>
    <scope>NUCLEOTIDE SEQUENCE [LARGE SCALE GENOMIC DNA]</scope>
    <source>
        <strain evidence="2">Jake</strain>
    </source>
</reference>
<name>A0ACA6AVI6_EHRCJ</name>
<evidence type="ECO:0000313" key="2">
    <source>
        <dbReference type="Proteomes" id="UP000000435"/>
    </source>
</evidence>
<evidence type="ECO:0000313" key="1">
    <source>
        <dbReference type="EMBL" id="AAZ68401.1"/>
    </source>
</evidence>
<accession>A0ACA6AVI6</accession>
<proteinExistence type="predicted"/>